<reference evidence="8" key="1">
    <citation type="submission" date="2011-07" db="EMBL/GenBank/DDBJ databases">
        <authorList>
            <consortium name="Caenorhabditis brenneri Sequencing and Analysis Consortium"/>
            <person name="Wilson R.K."/>
        </authorList>
    </citation>
    <scope>NUCLEOTIDE SEQUENCE [LARGE SCALE GENOMIC DNA]</scope>
    <source>
        <strain evidence="8">PB2801</strain>
    </source>
</reference>
<dbReference type="InterPro" id="IPR009981">
    <property type="entry name" value="DUF1505"/>
</dbReference>
<evidence type="ECO:0000256" key="3">
    <source>
        <dbReference type="ARBA" id="ARBA00022525"/>
    </source>
</evidence>
<feature type="signal peptide" evidence="6">
    <location>
        <begin position="1"/>
        <end position="20"/>
    </location>
</feature>
<evidence type="ECO:0000313" key="8">
    <source>
        <dbReference type="Proteomes" id="UP000008068"/>
    </source>
</evidence>
<keyword evidence="4 6" id="KW-0732">Signal</keyword>
<dbReference type="OrthoDB" id="5872898at2759"/>
<dbReference type="AlphaFoldDB" id="G0PE92"/>
<accession>G0PE92</accession>
<gene>
    <name evidence="7" type="ORF">CAEBREN_18991</name>
</gene>
<sequence>MNSLLSTLLVLSVAVYLASAMVIQNSFDFDSIKPSGGFPKSPFAISDRMKEMIRASSISGGKSISTSIRKSESSSSSSSTSTHTSSSSNGTHTSSSSSNTTDILSQNDSKCGLSEENEEKKLYCLTKATRGFQNDTVCFKATYYKKTYESSEIGESDPLNGVPQCTKTPCNSTETASADCTEAFGARLADIKEAKP</sequence>
<evidence type="ECO:0000256" key="1">
    <source>
        <dbReference type="ARBA" id="ARBA00004613"/>
    </source>
</evidence>
<comment type="subcellular location">
    <subcellularLocation>
        <location evidence="1">Secreted</location>
    </subcellularLocation>
</comment>
<feature type="chain" id="PRO_5003406734" description="Secreted protein" evidence="6">
    <location>
        <begin position="21"/>
        <end position="196"/>
    </location>
</feature>
<feature type="region of interest" description="Disordered" evidence="5">
    <location>
        <begin position="57"/>
        <end position="112"/>
    </location>
</feature>
<dbReference type="InParanoid" id="G0PE92"/>
<dbReference type="eggNOG" id="ENOG502TK74">
    <property type="taxonomic scope" value="Eukaryota"/>
</dbReference>
<evidence type="ECO:0000313" key="7">
    <source>
        <dbReference type="EMBL" id="EGT52835.1"/>
    </source>
</evidence>
<dbReference type="GO" id="GO:0005576">
    <property type="term" value="C:extracellular region"/>
    <property type="evidence" value="ECO:0007669"/>
    <property type="project" value="UniProtKB-SubCell"/>
</dbReference>
<keyword evidence="3" id="KW-0964">Secreted</keyword>
<organism evidence="8">
    <name type="scientific">Caenorhabditis brenneri</name>
    <name type="common">Nematode worm</name>
    <dbReference type="NCBI Taxonomy" id="135651"/>
    <lineage>
        <taxon>Eukaryota</taxon>
        <taxon>Metazoa</taxon>
        <taxon>Ecdysozoa</taxon>
        <taxon>Nematoda</taxon>
        <taxon>Chromadorea</taxon>
        <taxon>Rhabditida</taxon>
        <taxon>Rhabditina</taxon>
        <taxon>Rhabditomorpha</taxon>
        <taxon>Rhabditoidea</taxon>
        <taxon>Rhabditidae</taxon>
        <taxon>Peloderinae</taxon>
        <taxon>Caenorhabditis</taxon>
    </lineage>
</organism>
<dbReference type="EMBL" id="GL380310">
    <property type="protein sequence ID" value="EGT52835.1"/>
    <property type="molecule type" value="Genomic_DNA"/>
</dbReference>
<name>G0PE92_CAEBE</name>
<evidence type="ECO:0008006" key="9">
    <source>
        <dbReference type="Google" id="ProtNLM"/>
    </source>
</evidence>
<evidence type="ECO:0000256" key="5">
    <source>
        <dbReference type="SAM" id="MobiDB-lite"/>
    </source>
</evidence>
<dbReference type="Proteomes" id="UP000008068">
    <property type="component" value="Unassembled WGS sequence"/>
</dbReference>
<evidence type="ECO:0000256" key="4">
    <source>
        <dbReference type="ARBA" id="ARBA00022729"/>
    </source>
</evidence>
<evidence type="ECO:0000256" key="2">
    <source>
        <dbReference type="ARBA" id="ARBA00005932"/>
    </source>
</evidence>
<keyword evidence="8" id="KW-1185">Reference proteome</keyword>
<protein>
    <recommendedName>
        <fullName evidence="9">Secreted protein</fullName>
    </recommendedName>
</protein>
<feature type="compositionally biased region" description="Low complexity" evidence="5">
    <location>
        <begin position="57"/>
        <end position="101"/>
    </location>
</feature>
<dbReference type="HOGENOM" id="CLU_1403580_0_0_1"/>
<evidence type="ECO:0000256" key="6">
    <source>
        <dbReference type="SAM" id="SignalP"/>
    </source>
</evidence>
<dbReference type="Pfam" id="PF07403">
    <property type="entry name" value="DUF1505"/>
    <property type="match status" value="1"/>
</dbReference>
<proteinExistence type="inferred from homology"/>
<comment type="similarity">
    <text evidence="2">Belongs to the UPF0375 family.</text>
</comment>